<proteinExistence type="predicted"/>
<dbReference type="WBParaSite" id="nRc.2.0.1.t45467-RA">
    <property type="protein sequence ID" value="nRc.2.0.1.t45467-RA"/>
    <property type="gene ID" value="nRc.2.0.1.g45467"/>
</dbReference>
<protein>
    <submittedName>
        <fullName evidence="3">Uncharacterized protein</fullName>
    </submittedName>
</protein>
<dbReference type="AlphaFoldDB" id="A0A915L4N8"/>
<evidence type="ECO:0000313" key="2">
    <source>
        <dbReference type="Proteomes" id="UP000887565"/>
    </source>
</evidence>
<name>A0A915L4N8_ROMCU</name>
<keyword evidence="2" id="KW-1185">Reference proteome</keyword>
<dbReference type="Proteomes" id="UP000887565">
    <property type="component" value="Unplaced"/>
</dbReference>
<accession>A0A915L4N8</accession>
<evidence type="ECO:0000313" key="3">
    <source>
        <dbReference type="WBParaSite" id="nRc.2.0.1.t45467-RA"/>
    </source>
</evidence>
<evidence type="ECO:0000256" key="1">
    <source>
        <dbReference type="SAM" id="MobiDB-lite"/>
    </source>
</evidence>
<sequence length="143" mass="16794">MMLTQLMEILTYFYETTLMAEKECSCISEWIYRPGKYDDTVQHLKELVFARSSSCLDCLHHLVQHHWKKHIMMKISNYDLFSSSEPVRKKSYWMKSMEVFNVQSKVRSSVTPPTVDGKSEAGRQVDNYLSEDAIDPEKDPLLY</sequence>
<reference evidence="3" key="1">
    <citation type="submission" date="2022-11" db="UniProtKB">
        <authorList>
            <consortium name="WormBaseParasite"/>
        </authorList>
    </citation>
    <scope>IDENTIFICATION</scope>
</reference>
<feature type="region of interest" description="Disordered" evidence="1">
    <location>
        <begin position="107"/>
        <end position="143"/>
    </location>
</feature>
<organism evidence="2 3">
    <name type="scientific">Romanomermis culicivorax</name>
    <name type="common">Nematode worm</name>
    <dbReference type="NCBI Taxonomy" id="13658"/>
    <lineage>
        <taxon>Eukaryota</taxon>
        <taxon>Metazoa</taxon>
        <taxon>Ecdysozoa</taxon>
        <taxon>Nematoda</taxon>
        <taxon>Enoplea</taxon>
        <taxon>Dorylaimia</taxon>
        <taxon>Mermithida</taxon>
        <taxon>Mermithoidea</taxon>
        <taxon>Mermithidae</taxon>
        <taxon>Romanomermis</taxon>
    </lineage>
</organism>